<protein>
    <submittedName>
        <fullName evidence="1">Genomic scaffold, ProqFM164S02</fullName>
    </submittedName>
</protein>
<evidence type="ECO:0000313" key="1">
    <source>
        <dbReference type="EMBL" id="CDM33145.1"/>
    </source>
</evidence>
<sequence>MATPGHSAAVEIFASKLMVKLAIMERETAIQGFPGVTITVGNRGKQHDYGWGPLHRPGYGRKRWSFLKLRCRSLKPS</sequence>
<dbReference type="EMBL" id="HG792016">
    <property type="protein sequence ID" value="CDM33145.1"/>
    <property type="molecule type" value="Genomic_DNA"/>
</dbReference>
<reference evidence="1" key="1">
    <citation type="journal article" date="2014" name="Nat. Commun.">
        <title>Multiple recent horizontal transfers of a large genomic region in cheese making fungi.</title>
        <authorList>
            <person name="Cheeseman K."/>
            <person name="Ropars J."/>
            <person name="Renault P."/>
            <person name="Dupont J."/>
            <person name="Gouzy J."/>
            <person name="Branca A."/>
            <person name="Abraham A.L."/>
            <person name="Ceppi M."/>
            <person name="Conseiller E."/>
            <person name="Debuchy R."/>
            <person name="Malagnac F."/>
            <person name="Goarin A."/>
            <person name="Silar P."/>
            <person name="Lacoste S."/>
            <person name="Sallet E."/>
            <person name="Bensimon A."/>
            <person name="Giraud T."/>
            <person name="Brygoo Y."/>
        </authorList>
    </citation>
    <scope>NUCLEOTIDE SEQUENCE [LARGE SCALE GENOMIC DNA]</scope>
    <source>
        <strain evidence="1">FM164</strain>
    </source>
</reference>
<accession>W6Q9Q9</accession>
<keyword evidence="2" id="KW-1185">Reference proteome</keyword>
<dbReference type="Proteomes" id="UP000030686">
    <property type="component" value="Unassembled WGS sequence"/>
</dbReference>
<proteinExistence type="predicted"/>
<evidence type="ECO:0000313" key="2">
    <source>
        <dbReference type="Proteomes" id="UP000030686"/>
    </source>
</evidence>
<name>W6Q9Q9_PENRF</name>
<organism evidence="1 2">
    <name type="scientific">Penicillium roqueforti (strain FM164)</name>
    <dbReference type="NCBI Taxonomy" id="1365484"/>
    <lineage>
        <taxon>Eukaryota</taxon>
        <taxon>Fungi</taxon>
        <taxon>Dikarya</taxon>
        <taxon>Ascomycota</taxon>
        <taxon>Pezizomycotina</taxon>
        <taxon>Eurotiomycetes</taxon>
        <taxon>Eurotiomycetidae</taxon>
        <taxon>Eurotiales</taxon>
        <taxon>Aspergillaceae</taxon>
        <taxon>Penicillium</taxon>
    </lineage>
</organism>
<gene>
    <name evidence="1" type="ORF">PROQFM164_S02g003297</name>
</gene>
<dbReference type="AlphaFoldDB" id="W6Q9Q9"/>